<dbReference type="CDD" id="cd13634">
    <property type="entry name" value="PBP2_Sco4506"/>
    <property type="match status" value="1"/>
</dbReference>
<dbReference type="InterPro" id="IPR030868">
    <property type="entry name" value="MqnA"/>
</dbReference>
<comment type="catalytic activity">
    <reaction evidence="4">
        <text>chorismate = 3-[(1-carboxyvinyl)-oxy]benzoate + H2O</text>
        <dbReference type="Rhea" id="RHEA:40051"/>
        <dbReference type="ChEBI" id="CHEBI:15377"/>
        <dbReference type="ChEBI" id="CHEBI:29748"/>
        <dbReference type="ChEBI" id="CHEBI:76981"/>
        <dbReference type="EC" id="4.2.1.151"/>
    </reaction>
</comment>
<proteinExistence type="inferred from homology"/>
<name>A0A7C4LLT5_9PLAN</name>
<reference evidence="5" key="1">
    <citation type="journal article" date="2020" name="mSystems">
        <title>Genome- and Community-Level Interaction Insights into Carbon Utilization and Element Cycling Functions of Hydrothermarchaeota in Hydrothermal Sediment.</title>
        <authorList>
            <person name="Zhou Z."/>
            <person name="Liu Y."/>
            <person name="Xu W."/>
            <person name="Pan J."/>
            <person name="Luo Z.H."/>
            <person name="Li M."/>
        </authorList>
    </citation>
    <scope>NUCLEOTIDE SEQUENCE [LARGE SCALE GENOMIC DNA]</scope>
    <source>
        <strain evidence="5">SpSt-508</strain>
    </source>
</reference>
<evidence type="ECO:0000313" key="5">
    <source>
        <dbReference type="EMBL" id="HGT39935.1"/>
    </source>
</evidence>
<comment type="function">
    <text evidence="4">Catalyzes the dehydration of chorismate into 3-[(1-carboxyvinyl)oxy]benzoate, a step in the biosynthesis of menaquinone (MK, vitamin K2).</text>
</comment>
<dbReference type="SUPFAM" id="SSF53850">
    <property type="entry name" value="Periplasmic binding protein-like II"/>
    <property type="match status" value="1"/>
</dbReference>
<evidence type="ECO:0000256" key="2">
    <source>
        <dbReference type="ARBA" id="ARBA00022428"/>
    </source>
</evidence>
<dbReference type="AlphaFoldDB" id="A0A7C4LLT5"/>
<dbReference type="GO" id="GO:0009234">
    <property type="term" value="P:menaquinone biosynthetic process"/>
    <property type="evidence" value="ECO:0007669"/>
    <property type="project" value="UniProtKB-UniRule"/>
</dbReference>
<dbReference type="GO" id="GO:0016836">
    <property type="term" value="F:hydro-lyase activity"/>
    <property type="evidence" value="ECO:0007669"/>
    <property type="project" value="UniProtKB-UniRule"/>
</dbReference>
<dbReference type="EMBL" id="DSVQ01000015">
    <property type="protein sequence ID" value="HGT39935.1"/>
    <property type="molecule type" value="Genomic_DNA"/>
</dbReference>
<sequence length="284" mass="31348">MAEQGVLPRWRIGAVSYLNSKPLLVDLPSLLPAAELRLDYPSRLADDLAAGRLDAALIPSIEFFRGTGYELVSDACVAARGPVFSVKLYSRVEPGAIRSLALDAGSRTSAALARILLAERYGVRPRLEPLEFGQSLEATAADAILVIGDRAMFPPSEPFVSTWDLGQEWFEWTGLPFVFAVWVARKGTDTSALAAAFSEARNRGERTLEAIAHREARLLGLPLATTIEYLTRNLHFRLGSAERSGLRWFRELAVRNGLAPVEPRRRPDEAHRLQPSEVAWGRSM</sequence>
<evidence type="ECO:0000256" key="1">
    <source>
        <dbReference type="ARBA" id="ARBA00004863"/>
    </source>
</evidence>
<dbReference type="PANTHER" id="PTHR37690:SF1">
    <property type="entry name" value="CHORISMATE DEHYDRATASE"/>
    <property type="match status" value="1"/>
</dbReference>
<evidence type="ECO:0000256" key="3">
    <source>
        <dbReference type="ARBA" id="ARBA00023239"/>
    </source>
</evidence>
<accession>A0A7C4LLT5</accession>
<organism evidence="5">
    <name type="scientific">Schlesneria paludicola</name>
    <dbReference type="NCBI Taxonomy" id="360056"/>
    <lineage>
        <taxon>Bacteria</taxon>
        <taxon>Pseudomonadati</taxon>
        <taxon>Planctomycetota</taxon>
        <taxon>Planctomycetia</taxon>
        <taxon>Planctomycetales</taxon>
        <taxon>Planctomycetaceae</taxon>
        <taxon>Schlesneria</taxon>
    </lineage>
</organism>
<comment type="similarity">
    <text evidence="4">Belongs to the MqnA/MqnD family. MqnA subfamily.</text>
</comment>
<dbReference type="UniPathway" id="UPA00079"/>
<keyword evidence="2 4" id="KW-0474">Menaquinone biosynthesis</keyword>
<dbReference type="Pfam" id="PF02621">
    <property type="entry name" value="VitK2_biosynth"/>
    <property type="match status" value="1"/>
</dbReference>
<dbReference type="PANTHER" id="PTHR37690">
    <property type="entry name" value="CHORISMATE DEHYDRATASE"/>
    <property type="match status" value="1"/>
</dbReference>
<protein>
    <recommendedName>
        <fullName evidence="4">Chorismate dehydratase</fullName>
        <ecNumber evidence="4">4.2.1.151</ecNumber>
    </recommendedName>
    <alternativeName>
        <fullName evidence="4">Menaquinone biosynthetic enzyme MqnA</fullName>
    </alternativeName>
</protein>
<keyword evidence="3 4" id="KW-0456">Lyase</keyword>
<evidence type="ECO:0000256" key="4">
    <source>
        <dbReference type="HAMAP-Rule" id="MF_00995"/>
    </source>
</evidence>
<comment type="caution">
    <text evidence="5">The sequence shown here is derived from an EMBL/GenBank/DDBJ whole genome shotgun (WGS) entry which is preliminary data.</text>
</comment>
<dbReference type="HAMAP" id="MF_00995">
    <property type="entry name" value="MqnA"/>
    <property type="match status" value="1"/>
</dbReference>
<dbReference type="EC" id="4.2.1.151" evidence="4"/>
<dbReference type="InterPro" id="IPR003773">
    <property type="entry name" value="Menaquinone_biosynth"/>
</dbReference>
<dbReference type="Gene3D" id="3.40.190.10">
    <property type="entry name" value="Periplasmic binding protein-like II"/>
    <property type="match status" value="2"/>
</dbReference>
<comment type="pathway">
    <text evidence="1 4">Quinol/quinone metabolism; menaquinone biosynthesis.</text>
</comment>
<gene>
    <name evidence="4" type="primary">mqnA</name>
    <name evidence="5" type="ORF">ENS64_11845</name>
</gene>